<dbReference type="Proteomes" id="UP001066276">
    <property type="component" value="Chromosome 4_1"/>
</dbReference>
<dbReference type="EMBL" id="JANPWB010000007">
    <property type="protein sequence ID" value="KAJ1168811.1"/>
    <property type="molecule type" value="Genomic_DNA"/>
</dbReference>
<reference evidence="1" key="1">
    <citation type="journal article" date="2022" name="bioRxiv">
        <title>Sequencing and chromosome-scale assembly of the giantPleurodeles waltlgenome.</title>
        <authorList>
            <person name="Brown T."/>
            <person name="Elewa A."/>
            <person name="Iarovenko S."/>
            <person name="Subramanian E."/>
            <person name="Araus A.J."/>
            <person name="Petzold A."/>
            <person name="Susuki M."/>
            <person name="Suzuki K.-i.T."/>
            <person name="Hayashi T."/>
            <person name="Toyoda A."/>
            <person name="Oliveira C."/>
            <person name="Osipova E."/>
            <person name="Leigh N.D."/>
            <person name="Simon A."/>
            <person name="Yun M.H."/>
        </authorList>
    </citation>
    <scope>NUCLEOTIDE SEQUENCE</scope>
    <source>
        <strain evidence="1">20211129_DDA</strain>
        <tissue evidence="1">Liver</tissue>
    </source>
</reference>
<evidence type="ECO:0000313" key="2">
    <source>
        <dbReference type="Proteomes" id="UP001066276"/>
    </source>
</evidence>
<protein>
    <submittedName>
        <fullName evidence="1">Uncharacterized protein</fullName>
    </submittedName>
</protein>
<evidence type="ECO:0000313" key="1">
    <source>
        <dbReference type="EMBL" id="KAJ1168811.1"/>
    </source>
</evidence>
<dbReference type="AlphaFoldDB" id="A0AAV7SXI4"/>
<sequence length="95" mass="10740">MDSTIPVLAAETKSICLEITGSQSKVSEAGLKQRVTAVEDHLNTIPKQDQELLFLRSKLIDLEDRSRRDNVRFFGFPEHIEGTNIQAFLQETLPN</sequence>
<organism evidence="1 2">
    <name type="scientific">Pleurodeles waltl</name>
    <name type="common">Iberian ribbed newt</name>
    <dbReference type="NCBI Taxonomy" id="8319"/>
    <lineage>
        <taxon>Eukaryota</taxon>
        <taxon>Metazoa</taxon>
        <taxon>Chordata</taxon>
        <taxon>Craniata</taxon>
        <taxon>Vertebrata</taxon>
        <taxon>Euteleostomi</taxon>
        <taxon>Amphibia</taxon>
        <taxon>Batrachia</taxon>
        <taxon>Caudata</taxon>
        <taxon>Salamandroidea</taxon>
        <taxon>Salamandridae</taxon>
        <taxon>Pleurodelinae</taxon>
        <taxon>Pleurodeles</taxon>
    </lineage>
</organism>
<keyword evidence="2" id="KW-1185">Reference proteome</keyword>
<gene>
    <name evidence="1" type="ORF">NDU88_000724</name>
</gene>
<comment type="caution">
    <text evidence="1">The sequence shown here is derived from an EMBL/GenBank/DDBJ whole genome shotgun (WGS) entry which is preliminary data.</text>
</comment>
<accession>A0AAV7SXI4</accession>
<name>A0AAV7SXI4_PLEWA</name>
<proteinExistence type="predicted"/>